<feature type="region of interest" description="Disordered" evidence="1">
    <location>
        <begin position="204"/>
        <end position="239"/>
    </location>
</feature>
<dbReference type="EMBL" id="BGZK01000660">
    <property type="protein sequence ID" value="GBP55047.1"/>
    <property type="molecule type" value="Genomic_DNA"/>
</dbReference>
<dbReference type="Proteomes" id="UP000299102">
    <property type="component" value="Unassembled WGS sequence"/>
</dbReference>
<evidence type="ECO:0000313" key="2">
    <source>
        <dbReference type="EMBL" id="GBP55047.1"/>
    </source>
</evidence>
<feature type="compositionally biased region" description="Basic residues" evidence="1">
    <location>
        <begin position="1"/>
        <end position="10"/>
    </location>
</feature>
<reference evidence="2 3" key="1">
    <citation type="journal article" date="2019" name="Commun. Biol.">
        <title>The bagworm genome reveals a unique fibroin gene that provides high tensile strength.</title>
        <authorList>
            <person name="Kono N."/>
            <person name="Nakamura H."/>
            <person name="Ohtoshi R."/>
            <person name="Tomita M."/>
            <person name="Numata K."/>
            <person name="Arakawa K."/>
        </authorList>
    </citation>
    <scope>NUCLEOTIDE SEQUENCE [LARGE SCALE GENOMIC DNA]</scope>
</reference>
<gene>
    <name evidence="2" type="ORF">EVAR_46343_1</name>
</gene>
<feature type="region of interest" description="Disordered" evidence="1">
    <location>
        <begin position="153"/>
        <end position="190"/>
    </location>
</feature>
<sequence length="263" mass="28601">MSVTRRRHSHVPSGRARSAPSHIVKRLATSFIISPSSCRGNLTVITTGTFTFRPRGNSQRRDRPRCGVAPSAVHASGTAARRSVAAYRIAFRVPRGPLYYRPATGPGPRAVRSSRRVITRERGLLELLRDFEAYCSSPASPVQPDPDLEIEVENNTKKESNKRPVVARPSEGSISDSDASGSDDSDHSDFTDFTTVWRRKASRPKTATCGRGVAGAREGAARRGRGKARARAGGSGRESHSADCAVRLQSVLHVHVRDLLAIR</sequence>
<feature type="compositionally biased region" description="Low complexity" evidence="1">
    <location>
        <begin position="173"/>
        <end position="182"/>
    </location>
</feature>
<protein>
    <submittedName>
        <fullName evidence="2">Uncharacterized protein</fullName>
    </submittedName>
</protein>
<name>A0A4C1WY62_EUMVA</name>
<organism evidence="2 3">
    <name type="scientific">Eumeta variegata</name>
    <name type="common">Bagworm moth</name>
    <name type="synonym">Eumeta japonica</name>
    <dbReference type="NCBI Taxonomy" id="151549"/>
    <lineage>
        <taxon>Eukaryota</taxon>
        <taxon>Metazoa</taxon>
        <taxon>Ecdysozoa</taxon>
        <taxon>Arthropoda</taxon>
        <taxon>Hexapoda</taxon>
        <taxon>Insecta</taxon>
        <taxon>Pterygota</taxon>
        <taxon>Neoptera</taxon>
        <taxon>Endopterygota</taxon>
        <taxon>Lepidoptera</taxon>
        <taxon>Glossata</taxon>
        <taxon>Ditrysia</taxon>
        <taxon>Tineoidea</taxon>
        <taxon>Psychidae</taxon>
        <taxon>Oiketicinae</taxon>
        <taxon>Eumeta</taxon>
    </lineage>
</organism>
<accession>A0A4C1WY62</accession>
<dbReference type="AlphaFoldDB" id="A0A4C1WY62"/>
<proteinExistence type="predicted"/>
<keyword evidence="3" id="KW-1185">Reference proteome</keyword>
<comment type="caution">
    <text evidence="2">The sequence shown here is derived from an EMBL/GenBank/DDBJ whole genome shotgun (WGS) entry which is preliminary data.</text>
</comment>
<feature type="region of interest" description="Disordered" evidence="1">
    <location>
        <begin position="1"/>
        <end position="20"/>
    </location>
</feature>
<evidence type="ECO:0000256" key="1">
    <source>
        <dbReference type="SAM" id="MobiDB-lite"/>
    </source>
</evidence>
<evidence type="ECO:0000313" key="3">
    <source>
        <dbReference type="Proteomes" id="UP000299102"/>
    </source>
</evidence>